<feature type="domain" description="MATH" evidence="5">
    <location>
        <begin position="32"/>
        <end position="163"/>
    </location>
</feature>
<dbReference type="PANTHER" id="PTHR26379">
    <property type="entry name" value="BTB/POZ AND MATH DOMAIN-CONTAINING PROTEIN 1"/>
    <property type="match status" value="1"/>
</dbReference>
<dbReference type="AlphaFoldDB" id="A0A0E0ISB2"/>
<dbReference type="InterPro" id="IPR000210">
    <property type="entry name" value="BTB/POZ_dom"/>
</dbReference>
<dbReference type="Gramene" id="ONIVA10G09890.1">
    <property type="protein sequence ID" value="ONIVA10G09890.1"/>
    <property type="gene ID" value="ONIVA10G09890"/>
</dbReference>
<dbReference type="EnsemblPlants" id="ONIVA10G09890.1">
    <property type="protein sequence ID" value="ONIVA10G09890.1"/>
    <property type="gene ID" value="ONIVA10G09890"/>
</dbReference>
<feature type="compositionally biased region" description="Low complexity" evidence="3">
    <location>
        <begin position="791"/>
        <end position="803"/>
    </location>
</feature>
<dbReference type="CDD" id="cd00121">
    <property type="entry name" value="MATH"/>
    <property type="match status" value="2"/>
</dbReference>
<feature type="domain" description="MATH" evidence="5">
    <location>
        <begin position="372"/>
        <end position="502"/>
    </location>
</feature>
<evidence type="ECO:0000313" key="6">
    <source>
        <dbReference type="EnsemblPlants" id="ONIVA10G09890.1"/>
    </source>
</evidence>
<evidence type="ECO:0000256" key="3">
    <source>
        <dbReference type="SAM" id="MobiDB-lite"/>
    </source>
</evidence>
<dbReference type="Proteomes" id="UP000006591">
    <property type="component" value="Chromosome 10"/>
</dbReference>
<feature type="compositionally biased region" description="Low complexity" evidence="3">
    <location>
        <begin position="1"/>
        <end position="15"/>
    </location>
</feature>
<dbReference type="InterPro" id="IPR011333">
    <property type="entry name" value="SKP1/BTB/POZ_sf"/>
</dbReference>
<dbReference type="Pfam" id="PF00651">
    <property type="entry name" value="BTB"/>
    <property type="match status" value="2"/>
</dbReference>
<dbReference type="Gene3D" id="3.30.710.10">
    <property type="entry name" value="Potassium Channel Kv1.1, Chain A"/>
    <property type="match status" value="2"/>
</dbReference>
<dbReference type="CDD" id="cd18280">
    <property type="entry name" value="BTB_POZ_BPM_plant"/>
    <property type="match status" value="1"/>
</dbReference>
<dbReference type="InterPro" id="IPR002083">
    <property type="entry name" value="MATH/TRAF_dom"/>
</dbReference>
<dbReference type="Pfam" id="PF24570">
    <property type="entry name" value="BACK_BPM_SPOP"/>
    <property type="match status" value="2"/>
</dbReference>
<protein>
    <recommendedName>
        <fullName evidence="8">BTB domain-containing protein</fullName>
    </recommendedName>
</protein>
<evidence type="ECO:0008006" key="8">
    <source>
        <dbReference type="Google" id="ProtNLM"/>
    </source>
</evidence>
<feature type="region of interest" description="Disordered" evidence="3">
    <location>
        <begin position="766"/>
        <end position="835"/>
    </location>
</feature>
<feature type="region of interest" description="Disordered" evidence="3">
    <location>
        <begin position="1"/>
        <end position="23"/>
    </location>
</feature>
<evidence type="ECO:0000256" key="2">
    <source>
        <dbReference type="ARBA" id="ARBA00010846"/>
    </source>
</evidence>
<keyword evidence="7" id="KW-1185">Reference proteome</keyword>
<comment type="pathway">
    <text evidence="1">Protein modification; protein ubiquitination.</text>
</comment>
<dbReference type="PROSITE" id="PS50144">
    <property type="entry name" value="MATH"/>
    <property type="match status" value="2"/>
</dbReference>
<evidence type="ECO:0000313" key="7">
    <source>
        <dbReference type="Proteomes" id="UP000006591"/>
    </source>
</evidence>
<dbReference type="SUPFAM" id="SSF54695">
    <property type="entry name" value="POZ domain"/>
    <property type="match status" value="2"/>
</dbReference>
<feature type="domain" description="BTB" evidence="4">
    <location>
        <begin position="200"/>
        <end position="263"/>
    </location>
</feature>
<sequence>MPSSAAATTGSSDGGRPPHYSSASAIVGGTVTGHHILQIDGYSYTKEKLPSGKFIQSRSFKVGDHQWRLSYFPNGKGSDYADYISVYLCLVEGQPVKARATFSLLDRAGQPAPASASYYTRDMPMGRFAVSDIGFGYHQFIKRELLEKSGHVRDDGFAIRCDVTVVTELRTEDRTPPLVEVPPPDLRRHLGGLLESGDGADVTFHVAGEEVRAHRYILAARSPVFKAELFGQMKESSSSNTVVNVDDMALLVFIYTDALPETKTKANQEDELVIAQHLLVAADRYGMERLKLLCEEKLVEYIDRGSAVMLMALAEQHHCHALKEACFRFLESKETLSALPVSCQGAAFQDDGGAGRPPPYSSSSAIVGGTVKGHHILQIEGYSYIKEKLPAGKFIRSRTFKVGGHLWCLLFYPSGGRASPPGFVAVYLKLLVAGGEQPVKARATFGLLDRVGKPVMACKRDAGIHGFTVSETGFGYHEFIGVEVLEKLGYVRHDSFTIRCDVAVVGALRVEDRTAPVVAVEVPPPELRRHLGGLLESMQGADVTVHVAGEEVRAHRSVLAARSPVFKAELFGAMKESVSGGSNAVVEVDDMEADVFRALLAFVYTDELPETETKRQEDELVVMAQHLLVAADRYGMQRLMRLCEEKLCGRVELGSAATHMALAEQHHCRGLKEACLRFIDSTARMDAVMASDGFEHLIKSCPSLVKELIVSRFLNTSGSMSSTVMTAVAALSFIGPKSSALNTGDRAARTHLCAVNVSPATRNVTSAPSSLAARRPPRCWLRSDGGTATERAAASAVRASARSSSEKTTTSHRMANRSSRKTDMKPAVSERSPLG</sequence>
<reference evidence="6" key="1">
    <citation type="submission" date="2015-04" db="UniProtKB">
        <authorList>
            <consortium name="EnsemblPlants"/>
        </authorList>
    </citation>
    <scope>IDENTIFICATION</scope>
    <source>
        <strain evidence="6">SL10</strain>
    </source>
</reference>
<dbReference type="InterPro" id="IPR008974">
    <property type="entry name" value="TRAF-like"/>
</dbReference>
<dbReference type="InterPro" id="IPR056423">
    <property type="entry name" value="BACK_BPM_SPOP"/>
</dbReference>
<dbReference type="Gene3D" id="1.25.40.420">
    <property type="match status" value="1"/>
</dbReference>
<comment type="similarity">
    <text evidence="2">Belongs to the Tdpoz family.</text>
</comment>
<dbReference type="eggNOG" id="KOG1987">
    <property type="taxonomic scope" value="Eukaryota"/>
</dbReference>
<dbReference type="STRING" id="4536.A0A0E0ISB2"/>
<dbReference type="SMART" id="SM00225">
    <property type="entry name" value="BTB"/>
    <property type="match status" value="2"/>
</dbReference>
<evidence type="ECO:0000259" key="5">
    <source>
        <dbReference type="PROSITE" id="PS50144"/>
    </source>
</evidence>
<evidence type="ECO:0000256" key="1">
    <source>
        <dbReference type="ARBA" id="ARBA00004906"/>
    </source>
</evidence>
<accession>A0A0E0ISB2</accession>
<dbReference type="SMART" id="SM00061">
    <property type="entry name" value="MATH"/>
    <property type="match status" value="2"/>
</dbReference>
<dbReference type="InterPro" id="IPR045005">
    <property type="entry name" value="BPM1-6"/>
</dbReference>
<dbReference type="Pfam" id="PF22486">
    <property type="entry name" value="MATH_2"/>
    <property type="match status" value="2"/>
</dbReference>
<proteinExistence type="inferred from homology"/>
<feature type="domain" description="BTB" evidence="4">
    <location>
        <begin position="541"/>
        <end position="612"/>
    </location>
</feature>
<name>A0A0E0ISB2_ORYNI</name>
<dbReference type="GO" id="GO:0016567">
    <property type="term" value="P:protein ubiquitination"/>
    <property type="evidence" value="ECO:0007669"/>
    <property type="project" value="InterPro"/>
</dbReference>
<dbReference type="SUPFAM" id="SSF49599">
    <property type="entry name" value="TRAF domain-like"/>
    <property type="match status" value="2"/>
</dbReference>
<reference evidence="6" key="2">
    <citation type="submission" date="2018-04" db="EMBL/GenBank/DDBJ databases">
        <title>OnivRS2 (Oryza nivara Reference Sequence Version 2).</title>
        <authorList>
            <person name="Zhang J."/>
            <person name="Kudrna D."/>
            <person name="Lee S."/>
            <person name="Talag J."/>
            <person name="Rajasekar S."/>
            <person name="Welchert J."/>
            <person name="Hsing Y.-I."/>
            <person name="Wing R.A."/>
        </authorList>
    </citation>
    <scope>NUCLEOTIDE SEQUENCE [LARGE SCALE GENOMIC DNA]</scope>
</reference>
<dbReference type="PROSITE" id="PS50097">
    <property type="entry name" value="BTB"/>
    <property type="match status" value="2"/>
</dbReference>
<dbReference type="HOGENOM" id="CLU_004253_5_1_1"/>
<organism evidence="6">
    <name type="scientific">Oryza nivara</name>
    <name type="common">Indian wild rice</name>
    <name type="synonym">Oryza sativa f. spontanea</name>
    <dbReference type="NCBI Taxonomy" id="4536"/>
    <lineage>
        <taxon>Eukaryota</taxon>
        <taxon>Viridiplantae</taxon>
        <taxon>Streptophyta</taxon>
        <taxon>Embryophyta</taxon>
        <taxon>Tracheophyta</taxon>
        <taxon>Spermatophyta</taxon>
        <taxon>Magnoliopsida</taxon>
        <taxon>Liliopsida</taxon>
        <taxon>Poales</taxon>
        <taxon>Poaceae</taxon>
        <taxon>BOP clade</taxon>
        <taxon>Oryzoideae</taxon>
        <taxon>Oryzeae</taxon>
        <taxon>Oryzinae</taxon>
        <taxon>Oryza</taxon>
    </lineage>
</organism>
<dbReference type="Gene3D" id="2.60.210.10">
    <property type="entry name" value="Apoptosis, Tumor Necrosis Factor Receptor Associated Protein 2, Chain A"/>
    <property type="match status" value="2"/>
</dbReference>
<dbReference type="PANTHER" id="PTHR26379:SF448">
    <property type="entry name" value="OS10G0423400 PROTEIN"/>
    <property type="match status" value="1"/>
</dbReference>
<evidence type="ECO:0000259" key="4">
    <source>
        <dbReference type="PROSITE" id="PS50097"/>
    </source>
</evidence>